<dbReference type="Pfam" id="PF07992">
    <property type="entry name" value="Pyr_redox_2"/>
    <property type="match status" value="1"/>
</dbReference>
<dbReference type="GO" id="GO:0004174">
    <property type="term" value="F:electron-transferring-flavoprotein dehydrogenase activity"/>
    <property type="evidence" value="ECO:0007669"/>
    <property type="project" value="TreeGrafter"/>
</dbReference>
<reference evidence="8 9" key="1">
    <citation type="submission" date="2017-03" db="EMBL/GenBank/DDBJ databases">
        <title>Genomes of endolithic fungi from Antarctica.</title>
        <authorList>
            <person name="Coleine C."/>
            <person name="Masonjones S."/>
            <person name="Stajich J.E."/>
        </authorList>
    </citation>
    <scope>NUCLEOTIDE SEQUENCE [LARGE SCALE GENOMIC DNA]</scope>
    <source>
        <strain evidence="8 9">CCFEE 5187</strain>
    </source>
</reference>
<organism evidence="8 9">
    <name type="scientific">Cryomyces minteri</name>
    <dbReference type="NCBI Taxonomy" id="331657"/>
    <lineage>
        <taxon>Eukaryota</taxon>
        <taxon>Fungi</taxon>
        <taxon>Dikarya</taxon>
        <taxon>Ascomycota</taxon>
        <taxon>Pezizomycotina</taxon>
        <taxon>Dothideomycetes</taxon>
        <taxon>Dothideomycetes incertae sedis</taxon>
        <taxon>Cryomyces</taxon>
    </lineage>
</organism>
<feature type="domain" description="FAD/NAD(P)-binding" evidence="7">
    <location>
        <begin position="6"/>
        <end position="320"/>
    </location>
</feature>
<comment type="similarity">
    <text evidence="1">Belongs to the FAD-dependent oxidoreductase family.</text>
</comment>
<dbReference type="InterPro" id="IPR036188">
    <property type="entry name" value="FAD/NAD-bd_sf"/>
</dbReference>
<keyword evidence="6" id="KW-0472">Membrane</keyword>
<dbReference type="OrthoDB" id="202203at2759"/>
<evidence type="ECO:0000256" key="2">
    <source>
        <dbReference type="ARBA" id="ARBA00022630"/>
    </source>
</evidence>
<dbReference type="PRINTS" id="PR00368">
    <property type="entry name" value="FADPNR"/>
</dbReference>
<keyword evidence="4" id="KW-0560">Oxidoreductase</keyword>
<evidence type="ECO:0000256" key="5">
    <source>
        <dbReference type="SAM" id="MobiDB-lite"/>
    </source>
</evidence>
<dbReference type="PANTHER" id="PTHR43735:SF3">
    <property type="entry name" value="FERROPTOSIS SUPPRESSOR PROTEIN 1"/>
    <property type="match status" value="1"/>
</dbReference>
<sequence length="436" mass="46755">MSNAQNIVILGGSFAGLSVAHYFLKHILPTLPKNNGASYHVYLIDSSTHYYWRIAAPRALVGKDMIQQDKMFLPIADGFKQYDSSIFTFIQATATSMDTNARTVTIEHASNSESQTLPYHALVIATGTRTPSPLLSLQGDYKITQNALQEMRGKLSSAKTIVIAGGGPAGVETAGEIGEALNGVAGFFQSRPANPKAKITLLSGSTKLLPMLRPALAKQAEVYLNRVGVDVVHNAKMQSVDSAGAQTLIHLDNGSTLEADIYIPATGVTPNSAFVPANLKTDKGYVKTNGKTLRVDEAGPRVYAAGDVGSYTRGGVMDIYDAIPVVLTNIKRDLQHAATAGASSPSPNNNNNNNNEKQSELAGNAPGSDRTYKANLKETQLVPVGRSKGVGAVFGWKLPTLMVYMIKGRNYMIDNAVTLQRGTKWEKEDGWKPTDA</sequence>
<dbReference type="PRINTS" id="PR00469">
    <property type="entry name" value="PNDRDTASEII"/>
</dbReference>
<dbReference type="Gene3D" id="3.50.50.100">
    <property type="match status" value="1"/>
</dbReference>
<keyword evidence="6" id="KW-0812">Transmembrane</keyword>
<dbReference type="InterPro" id="IPR023753">
    <property type="entry name" value="FAD/NAD-binding_dom"/>
</dbReference>
<evidence type="ECO:0000256" key="1">
    <source>
        <dbReference type="ARBA" id="ARBA00006442"/>
    </source>
</evidence>
<accession>A0A4U0X0B4</accession>
<dbReference type="GO" id="GO:0050660">
    <property type="term" value="F:flavin adenine dinucleotide binding"/>
    <property type="evidence" value="ECO:0007669"/>
    <property type="project" value="TreeGrafter"/>
</dbReference>
<evidence type="ECO:0000313" key="8">
    <source>
        <dbReference type="EMBL" id="TKA68353.1"/>
    </source>
</evidence>
<evidence type="ECO:0000259" key="7">
    <source>
        <dbReference type="Pfam" id="PF07992"/>
    </source>
</evidence>
<dbReference type="SUPFAM" id="SSF51905">
    <property type="entry name" value="FAD/NAD(P)-binding domain"/>
    <property type="match status" value="1"/>
</dbReference>
<feature type="transmembrane region" description="Helical" evidence="6">
    <location>
        <begin position="7"/>
        <end position="24"/>
    </location>
</feature>
<dbReference type="Proteomes" id="UP000308768">
    <property type="component" value="Unassembled WGS sequence"/>
</dbReference>
<keyword evidence="2" id="KW-0285">Flavoprotein</keyword>
<protein>
    <recommendedName>
        <fullName evidence="7">FAD/NAD(P)-binding domain-containing protein</fullName>
    </recommendedName>
</protein>
<name>A0A4U0X0B4_9PEZI</name>
<proteinExistence type="inferred from homology"/>
<feature type="region of interest" description="Disordered" evidence="5">
    <location>
        <begin position="337"/>
        <end position="371"/>
    </location>
</feature>
<evidence type="ECO:0000256" key="6">
    <source>
        <dbReference type="SAM" id="Phobius"/>
    </source>
</evidence>
<dbReference type="PANTHER" id="PTHR43735">
    <property type="entry name" value="APOPTOSIS-INDUCING FACTOR 1"/>
    <property type="match status" value="1"/>
</dbReference>
<dbReference type="STRING" id="331657.A0A4U0X0B4"/>
<gene>
    <name evidence="8" type="ORF">B0A49_06600</name>
</gene>
<comment type="caution">
    <text evidence="8">The sequence shown here is derived from an EMBL/GenBank/DDBJ whole genome shotgun (WGS) entry which is preliminary data.</text>
</comment>
<keyword evidence="6" id="KW-1133">Transmembrane helix</keyword>
<dbReference type="GO" id="GO:0005737">
    <property type="term" value="C:cytoplasm"/>
    <property type="evidence" value="ECO:0007669"/>
    <property type="project" value="TreeGrafter"/>
</dbReference>
<keyword evidence="9" id="KW-1185">Reference proteome</keyword>
<evidence type="ECO:0000256" key="4">
    <source>
        <dbReference type="ARBA" id="ARBA00023002"/>
    </source>
</evidence>
<dbReference type="EMBL" id="NAJN01000825">
    <property type="protein sequence ID" value="TKA68353.1"/>
    <property type="molecule type" value="Genomic_DNA"/>
</dbReference>
<evidence type="ECO:0000313" key="9">
    <source>
        <dbReference type="Proteomes" id="UP000308768"/>
    </source>
</evidence>
<evidence type="ECO:0000256" key="3">
    <source>
        <dbReference type="ARBA" id="ARBA00022827"/>
    </source>
</evidence>
<keyword evidence="3" id="KW-0274">FAD</keyword>
<dbReference type="AlphaFoldDB" id="A0A4U0X0B4"/>